<dbReference type="HOGENOM" id="CLU_105319_0_0_9"/>
<protein>
    <submittedName>
        <fullName evidence="1">Uncharacterized protein</fullName>
    </submittedName>
</protein>
<organism evidence="1 2">
    <name type="scientific">Jeotgalicoccus saudimassiliensis</name>
    <dbReference type="NCBI Taxonomy" id="1461582"/>
    <lineage>
        <taxon>Bacteria</taxon>
        <taxon>Bacillati</taxon>
        <taxon>Bacillota</taxon>
        <taxon>Bacilli</taxon>
        <taxon>Bacillales</taxon>
        <taxon>Staphylococcaceae</taxon>
        <taxon>Jeotgalicoccus</taxon>
    </lineage>
</organism>
<proteinExistence type="predicted"/>
<keyword evidence="2" id="KW-1185">Reference proteome</keyword>
<dbReference type="STRING" id="1461582.BN1048_00882"/>
<dbReference type="AlphaFoldDB" id="A0A078M238"/>
<dbReference type="eggNOG" id="COG4474">
    <property type="taxonomic scope" value="Bacteria"/>
</dbReference>
<reference evidence="1 2" key="1">
    <citation type="submission" date="2014-07" db="EMBL/GenBank/DDBJ databases">
        <authorList>
            <person name="Urmite Genomes Urmite Genomes"/>
        </authorList>
    </citation>
    <scope>NUCLEOTIDE SEQUENCE [LARGE SCALE GENOMIC DNA]</scope>
    <source>
        <strain evidence="1 2">13MG44_air</strain>
    </source>
</reference>
<dbReference type="Pfam" id="PF06908">
    <property type="entry name" value="YpsA"/>
    <property type="match status" value="1"/>
</dbReference>
<dbReference type="OrthoDB" id="2301957at2"/>
<dbReference type="PANTHER" id="PTHR38440">
    <property type="entry name" value="UPF0398 PROTEIN YPSA"/>
    <property type="match status" value="1"/>
</dbReference>
<sequence length="179" mass="21342">MRVFITGYRHYELGIFKDSQPEVKVLRDFLRQRIISLAEEGAEWFIIQGYTGIELYAANEIIDLKEEYDIKLGVLKPFHNFDDRYNESDKINLNNILAHADFHQFIFEREYSDPGMFKAINRFVTANTDYGLIVYDSETETNLKYIYSLMLELSEKSHYNIERIQFDDINDFINDRYDS</sequence>
<dbReference type="InterPro" id="IPR010697">
    <property type="entry name" value="YspA"/>
</dbReference>
<gene>
    <name evidence="1" type="ORF">BN1048_00882</name>
</gene>
<dbReference type="SUPFAM" id="SSF102405">
    <property type="entry name" value="MCP/YpsA-like"/>
    <property type="match status" value="1"/>
</dbReference>
<evidence type="ECO:0000313" key="1">
    <source>
        <dbReference type="EMBL" id="CEA00240.1"/>
    </source>
</evidence>
<dbReference type="PANTHER" id="PTHR38440:SF1">
    <property type="entry name" value="UPF0398 PROTEIN SPR0331"/>
    <property type="match status" value="1"/>
</dbReference>
<dbReference type="EMBL" id="CCSE01000001">
    <property type="protein sequence ID" value="CEA00240.1"/>
    <property type="molecule type" value="Genomic_DNA"/>
</dbReference>
<dbReference type="NCBIfam" id="NF010181">
    <property type="entry name" value="PRK13660.1"/>
    <property type="match status" value="1"/>
</dbReference>
<dbReference type="Gene3D" id="3.40.50.450">
    <property type="match status" value="1"/>
</dbReference>
<name>A0A078M238_9STAP</name>
<dbReference type="RefSeq" id="WP_035808858.1">
    <property type="nucleotide sequence ID" value="NZ_CCSE01000001.1"/>
</dbReference>
<evidence type="ECO:0000313" key="2">
    <source>
        <dbReference type="Proteomes" id="UP000044136"/>
    </source>
</evidence>
<dbReference type="Proteomes" id="UP000044136">
    <property type="component" value="Unassembled WGS sequence"/>
</dbReference>
<dbReference type="PIRSF" id="PIRSF021290">
    <property type="entry name" value="DUF1273"/>
    <property type="match status" value="1"/>
</dbReference>
<accession>A0A078M238</accession>